<keyword evidence="3 6" id="KW-0812">Transmembrane</keyword>
<gene>
    <name evidence="8" type="ORF">SK571_31525</name>
</gene>
<sequence length="395" mass="41252">MIARFRSFDRSVQLLLLNQFSINVGFYMLMPYLASHLSVTLALAGWAVGLVLGVRNFAQQGMFLIGGTLADRLGYKPLIVAGCALRTGGFALLGFVDGVPALVIASAATGFAGALFNPAVRAYVAADAGPRRVEAFALFNVFYQTGILVGPLVGLALTAVDFRLTCLVAAFVFLVLTVLQWRSLPARAGSPSGDSVLADWRLVLSNRRFVLFALAMTGSYVLSFQVYLALPLASGSAVLTAVLFAVSGVLAVVGQMRVTAWARARLGPDRSLAAGMAVLGLAFLPAIHGGWPGLVLCAALLALGTMVVFPFEMDEIVSLSGDRLVATHYGLYNTVVGVGILLGNLLTGVGFDAAARAGVPWAPWLVLTAVGLGCAWALKKLAARVDSVAAGSTSQ</sequence>
<feature type="transmembrane region" description="Helical" evidence="6">
    <location>
        <begin position="361"/>
        <end position="378"/>
    </location>
</feature>
<evidence type="ECO:0000256" key="2">
    <source>
        <dbReference type="ARBA" id="ARBA00022475"/>
    </source>
</evidence>
<feature type="transmembrane region" description="Helical" evidence="6">
    <location>
        <begin position="78"/>
        <end position="96"/>
    </location>
</feature>
<comment type="caution">
    <text evidence="8">The sequence shown here is derived from an EMBL/GenBank/DDBJ whole genome shotgun (WGS) entry which is preliminary data.</text>
</comment>
<dbReference type="Pfam" id="PF07690">
    <property type="entry name" value="MFS_1"/>
    <property type="match status" value="1"/>
</dbReference>
<feature type="transmembrane region" description="Helical" evidence="6">
    <location>
        <begin position="102"/>
        <end position="124"/>
    </location>
</feature>
<organism evidence="8 9">
    <name type="scientific">Lentzea kristufekii</name>
    <dbReference type="NCBI Taxonomy" id="3095430"/>
    <lineage>
        <taxon>Bacteria</taxon>
        <taxon>Bacillati</taxon>
        <taxon>Actinomycetota</taxon>
        <taxon>Actinomycetes</taxon>
        <taxon>Pseudonocardiales</taxon>
        <taxon>Pseudonocardiaceae</taxon>
        <taxon>Lentzea</taxon>
    </lineage>
</organism>
<comment type="subcellular location">
    <subcellularLocation>
        <location evidence="1">Cell membrane</location>
        <topology evidence="1">Multi-pass membrane protein</topology>
    </subcellularLocation>
</comment>
<dbReference type="PANTHER" id="PTHR42688:SF1">
    <property type="entry name" value="BLR5212 PROTEIN"/>
    <property type="match status" value="1"/>
</dbReference>
<dbReference type="InterPro" id="IPR020846">
    <property type="entry name" value="MFS_dom"/>
</dbReference>
<feature type="transmembrane region" description="Helical" evidence="6">
    <location>
        <begin position="162"/>
        <end position="181"/>
    </location>
</feature>
<dbReference type="PROSITE" id="PS50850">
    <property type="entry name" value="MFS"/>
    <property type="match status" value="1"/>
</dbReference>
<accession>A0ABU4U0R9</accession>
<reference evidence="8 9" key="1">
    <citation type="submission" date="2023-11" db="EMBL/GenBank/DDBJ databases">
        <title>Lentzea sokolovensis, sp. nov., Lentzea kristufkii, sp. nov., and Lentzea miocenensis, sp. nov., rare actinobacteria from Sokolov Coal Basin, Miocene lacustrine sediment, Czech Republic.</title>
        <authorList>
            <person name="Lara A."/>
            <person name="Kotroba L."/>
            <person name="Nouioui I."/>
            <person name="Neumann-Schaal M."/>
            <person name="Mast Y."/>
            <person name="Chronakova A."/>
        </authorList>
    </citation>
    <scope>NUCLEOTIDE SEQUENCE [LARGE SCALE GENOMIC DNA]</scope>
    <source>
        <strain evidence="8 9">BCCO 10_0798</strain>
    </source>
</reference>
<keyword evidence="5 6" id="KW-0472">Membrane</keyword>
<dbReference type="EMBL" id="JAXAVV010000018">
    <property type="protein sequence ID" value="MDX8053923.1"/>
    <property type="molecule type" value="Genomic_DNA"/>
</dbReference>
<evidence type="ECO:0000256" key="5">
    <source>
        <dbReference type="ARBA" id="ARBA00023136"/>
    </source>
</evidence>
<feature type="transmembrane region" description="Helical" evidence="6">
    <location>
        <begin position="136"/>
        <end position="156"/>
    </location>
</feature>
<evidence type="ECO:0000256" key="6">
    <source>
        <dbReference type="SAM" id="Phobius"/>
    </source>
</evidence>
<evidence type="ECO:0000313" key="9">
    <source>
        <dbReference type="Proteomes" id="UP001271792"/>
    </source>
</evidence>
<keyword evidence="4 6" id="KW-1133">Transmembrane helix</keyword>
<evidence type="ECO:0000259" key="7">
    <source>
        <dbReference type="PROSITE" id="PS50850"/>
    </source>
</evidence>
<feature type="transmembrane region" description="Helical" evidence="6">
    <location>
        <begin position="236"/>
        <end position="258"/>
    </location>
</feature>
<dbReference type="InterPro" id="IPR036259">
    <property type="entry name" value="MFS_trans_sf"/>
</dbReference>
<evidence type="ECO:0000256" key="4">
    <source>
        <dbReference type="ARBA" id="ARBA00022989"/>
    </source>
</evidence>
<keyword evidence="2" id="KW-1003">Cell membrane</keyword>
<dbReference type="RefSeq" id="WP_319987727.1">
    <property type="nucleotide sequence ID" value="NZ_JAXAVV010000018.1"/>
</dbReference>
<dbReference type="Proteomes" id="UP001271792">
    <property type="component" value="Unassembled WGS sequence"/>
</dbReference>
<feature type="transmembrane region" description="Helical" evidence="6">
    <location>
        <begin position="36"/>
        <end position="58"/>
    </location>
</feature>
<dbReference type="Gene3D" id="1.20.1250.20">
    <property type="entry name" value="MFS general substrate transporter like domains"/>
    <property type="match status" value="1"/>
</dbReference>
<dbReference type="InterPro" id="IPR052425">
    <property type="entry name" value="Uncharacterized_MFS-type"/>
</dbReference>
<keyword evidence="9" id="KW-1185">Reference proteome</keyword>
<evidence type="ECO:0000313" key="8">
    <source>
        <dbReference type="EMBL" id="MDX8053923.1"/>
    </source>
</evidence>
<evidence type="ECO:0000256" key="1">
    <source>
        <dbReference type="ARBA" id="ARBA00004651"/>
    </source>
</evidence>
<proteinExistence type="predicted"/>
<dbReference type="SUPFAM" id="SSF103473">
    <property type="entry name" value="MFS general substrate transporter"/>
    <property type="match status" value="1"/>
</dbReference>
<feature type="domain" description="Major facilitator superfamily (MFS) profile" evidence="7">
    <location>
        <begin position="1"/>
        <end position="386"/>
    </location>
</feature>
<evidence type="ECO:0000256" key="3">
    <source>
        <dbReference type="ARBA" id="ARBA00022692"/>
    </source>
</evidence>
<name>A0ABU4U0R9_9PSEU</name>
<feature type="transmembrane region" description="Helical" evidence="6">
    <location>
        <begin position="209"/>
        <end position="230"/>
    </location>
</feature>
<dbReference type="InterPro" id="IPR011701">
    <property type="entry name" value="MFS"/>
</dbReference>
<feature type="transmembrane region" description="Helical" evidence="6">
    <location>
        <begin position="331"/>
        <end position="355"/>
    </location>
</feature>
<feature type="transmembrane region" description="Helical" evidence="6">
    <location>
        <begin position="293"/>
        <end position="311"/>
    </location>
</feature>
<protein>
    <submittedName>
        <fullName evidence="8">MFS transporter</fullName>
    </submittedName>
</protein>
<dbReference type="PANTHER" id="PTHR42688">
    <property type="entry name" value="CONSERVED PROTEIN"/>
    <property type="match status" value="1"/>
</dbReference>